<dbReference type="Gene3D" id="1.10.3730.10">
    <property type="entry name" value="ProC C-terminal domain-like"/>
    <property type="match status" value="1"/>
</dbReference>
<dbReference type="Gene3D" id="3.40.50.720">
    <property type="entry name" value="NAD(P)-binding Rossmann-like Domain"/>
    <property type="match status" value="1"/>
</dbReference>
<comment type="catalytic activity">
    <reaction evidence="4">
        <text>L-proline + NADP(+) = (S)-1-pyrroline-5-carboxylate + NADPH + 2 H(+)</text>
        <dbReference type="Rhea" id="RHEA:14109"/>
        <dbReference type="ChEBI" id="CHEBI:15378"/>
        <dbReference type="ChEBI" id="CHEBI:17388"/>
        <dbReference type="ChEBI" id="CHEBI:57783"/>
        <dbReference type="ChEBI" id="CHEBI:58349"/>
        <dbReference type="ChEBI" id="CHEBI:60039"/>
        <dbReference type="EC" id="1.5.1.2"/>
    </reaction>
</comment>
<feature type="domain" description="Pyrroline-5-carboxylate reductase catalytic N-terminal" evidence="6">
    <location>
        <begin position="3"/>
        <end position="98"/>
    </location>
</feature>
<dbReference type="NCBIfam" id="TIGR00112">
    <property type="entry name" value="proC"/>
    <property type="match status" value="1"/>
</dbReference>
<organism evidence="8 9">
    <name type="scientific">Colwellia asteriadis</name>
    <dbReference type="NCBI Taxonomy" id="517723"/>
    <lineage>
        <taxon>Bacteria</taxon>
        <taxon>Pseudomonadati</taxon>
        <taxon>Pseudomonadota</taxon>
        <taxon>Gammaproteobacteria</taxon>
        <taxon>Alteromonadales</taxon>
        <taxon>Colwelliaceae</taxon>
        <taxon>Colwellia</taxon>
    </lineage>
</organism>
<dbReference type="InterPro" id="IPR036291">
    <property type="entry name" value="NAD(P)-bd_dom_sf"/>
</dbReference>
<dbReference type="Pfam" id="PF14748">
    <property type="entry name" value="P5CR_dimer"/>
    <property type="match status" value="1"/>
</dbReference>
<dbReference type="HAMAP" id="MF_01925">
    <property type="entry name" value="P5C_reductase"/>
    <property type="match status" value="1"/>
</dbReference>
<feature type="domain" description="Pyrroline-5-carboxylate reductase dimerisation" evidence="7">
    <location>
        <begin position="162"/>
        <end position="266"/>
    </location>
</feature>
<proteinExistence type="inferred from homology"/>
<dbReference type="InterPro" id="IPR000304">
    <property type="entry name" value="Pyrroline-COOH_reductase"/>
</dbReference>
<comment type="subcellular location">
    <subcellularLocation>
        <location evidence="4">Cytoplasm</location>
    </subcellularLocation>
</comment>
<comment type="pathway">
    <text evidence="4">Amino-acid biosynthesis; L-proline biosynthesis; L-proline from L-glutamate 5-semialdehyde: step 1/1.</text>
</comment>
<sequence>MKKIAFIGAGNMARAIVIGLVNSGVTPSDIIVANPSPEKRLALANEFGIMHTDDNIKATEFADIIVLSVKPHFISDVCQQLTKACDISQKLFISVAAGRTVAQIQQALACNAAVVRVMPNTPSQLGFGMSGLFASPEVNDEQKAASGKLMSAVGKIIWLETESKINDVIAVAGSAPAYFFLFMEAMETHAKSLGFTDEESRMLVQQTALGSAQMVAHNSESISTLRGNVTSKGGTTHAAIEQFKADGIELMVKNAMNAAIARAEEMAK</sequence>
<comment type="similarity">
    <text evidence="1 4">Belongs to the pyrroline-5-carboxylate reductase family.</text>
</comment>
<evidence type="ECO:0000259" key="6">
    <source>
        <dbReference type="Pfam" id="PF03807"/>
    </source>
</evidence>
<dbReference type="Pfam" id="PF03807">
    <property type="entry name" value="F420_oxidored"/>
    <property type="match status" value="1"/>
</dbReference>
<evidence type="ECO:0000313" key="9">
    <source>
        <dbReference type="Proteomes" id="UP001500021"/>
    </source>
</evidence>
<dbReference type="PANTHER" id="PTHR11645">
    <property type="entry name" value="PYRROLINE-5-CARBOXYLATE REDUCTASE"/>
    <property type="match status" value="1"/>
</dbReference>
<protein>
    <recommendedName>
        <fullName evidence="4 5">Pyrroline-5-carboxylate reductase</fullName>
        <shortName evidence="4">P5C reductase</shortName>
        <shortName evidence="4">P5CR</shortName>
        <ecNumber evidence="4 5">1.5.1.2</ecNumber>
    </recommendedName>
    <alternativeName>
        <fullName evidence="4">PCA reductase</fullName>
    </alternativeName>
</protein>
<gene>
    <name evidence="4 8" type="primary">proC</name>
    <name evidence="8" type="ORF">GCM10009111_29040</name>
</gene>
<keyword evidence="4" id="KW-0641">Proline biosynthesis</keyword>
<keyword evidence="4" id="KW-0963">Cytoplasm</keyword>
<dbReference type="EMBL" id="BAAAFA010000010">
    <property type="protein sequence ID" value="GAA0821682.1"/>
    <property type="molecule type" value="Genomic_DNA"/>
</dbReference>
<evidence type="ECO:0000256" key="5">
    <source>
        <dbReference type="NCBIfam" id="TIGR00112"/>
    </source>
</evidence>
<dbReference type="SUPFAM" id="SSF48179">
    <property type="entry name" value="6-phosphogluconate dehydrogenase C-terminal domain-like"/>
    <property type="match status" value="1"/>
</dbReference>
<evidence type="ECO:0000256" key="1">
    <source>
        <dbReference type="ARBA" id="ARBA00005525"/>
    </source>
</evidence>
<keyword evidence="9" id="KW-1185">Reference proteome</keyword>
<evidence type="ECO:0000313" key="8">
    <source>
        <dbReference type="EMBL" id="GAA0821682.1"/>
    </source>
</evidence>
<keyword evidence="4" id="KW-0028">Amino-acid biosynthesis</keyword>
<comment type="caution">
    <text evidence="8">The sequence shown here is derived from an EMBL/GenBank/DDBJ whole genome shotgun (WGS) entry which is preliminary data.</text>
</comment>
<comment type="function">
    <text evidence="4">Catalyzes the reduction of 1-pyrroline-5-carboxylate (PCA) to L-proline.</text>
</comment>
<evidence type="ECO:0000256" key="3">
    <source>
        <dbReference type="ARBA" id="ARBA00023002"/>
    </source>
</evidence>
<dbReference type="Proteomes" id="UP001500021">
    <property type="component" value="Unassembled WGS sequence"/>
</dbReference>
<dbReference type="EC" id="1.5.1.2" evidence="4 5"/>
<evidence type="ECO:0000256" key="2">
    <source>
        <dbReference type="ARBA" id="ARBA00022857"/>
    </source>
</evidence>
<comment type="catalytic activity">
    <reaction evidence="4">
        <text>L-proline + NAD(+) = (S)-1-pyrroline-5-carboxylate + NADH + 2 H(+)</text>
        <dbReference type="Rhea" id="RHEA:14105"/>
        <dbReference type="ChEBI" id="CHEBI:15378"/>
        <dbReference type="ChEBI" id="CHEBI:17388"/>
        <dbReference type="ChEBI" id="CHEBI:57540"/>
        <dbReference type="ChEBI" id="CHEBI:57945"/>
        <dbReference type="ChEBI" id="CHEBI:60039"/>
        <dbReference type="EC" id="1.5.1.2"/>
    </reaction>
</comment>
<dbReference type="SUPFAM" id="SSF51735">
    <property type="entry name" value="NAD(P)-binding Rossmann-fold domains"/>
    <property type="match status" value="1"/>
</dbReference>
<reference evidence="8 9" key="1">
    <citation type="journal article" date="2019" name="Int. J. Syst. Evol. Microbiol.">
        <title>The Global Catalogue of Microorganisms (GCM) 10K type strain sequencing project: providing services to taxonomists for standard genome sequencing and annotation.</title>
        <authorList>
            <consortium name="The Broad Institute Genomics Platform"/>
            <consortium name="The Broad Institute Genome Sequencing Center for Infectious Disease"/>
            <person name="Wu L."/>
            <person name="Ma J."/>
        </authorList>
    </citation>
    <scope>NUCLEOTIDE SEQUENCE [LARGE SCALE GENOMIC DNA]</scope>
    <source>
        <strain evidence="8 9">JCM 15608</strain>
    </source>
</reference>
<accession>A0ABN1LAH3</accession>
<keyword evidence="2 4" id="KW-0521">NADP</keyword>
<evidence type="ECO:0000256" key="4">
    <source>
        <dbReference type="HAMAP-Rule" id="MF_01925"/>
    </source>
</evidence>
<evidence type="ECO:0000259" key="7">
    <source>
        <dbReference type="Pfam" id="PF14748"/>
    </source>
</evidence>
<dbReference type="InterPro" id="IPR028939">
    <property type="entry name" value="P5C_Rdtase_cat_N"/>
</dbReference>
<keyword evidence="3 4" id="KW-0560">Oxidoreductase</keyword>
<name>A0ABN1LAH3_9GAMM</name>
<dbReference type="PIRSF" id="PIRSF000193">
    <property type="entry name" value="Pyrrol-5-carb_rd"/>
    <property type="match status" value="1"/>
</dbReference>
<dbReference type="PANTHER" id="PTHR11645:SF0">
    <property type="entry name" value="PYRROLINE-5-CARBOXYLATE REDUCTASE 3"/>
    <property type="match status" value="1"/>
</dbReference>
<dbReference type="InterPro" id="IPR029036">
    <property type="entry name" value="P5CR_dimer"/>
</dbReference>
<dbReference type="InterPro" id="IPR008927">
    <property type="entry name" value="6-PGluconate_DH-like_C_sf"/>
</dbReference>